<dbReference type="CDD" id="cd06123">
    <property type="entry name" value="cupin_HAO"/>
    <property type="match status" value="1"/>
</dbReference>
<keyword evidence="8 9" id="KW-0408">Iron</keyword>
<dbReference type="EC" id="1.13.11.6" evidence="9"/>
<dbReference type="GO" id="GO:0005737">
    <property type="term" value="C:cytoplasm"/>
    <property type="evidence" value="ECO:0007669"/>
    <property type="project" value="UniProtKB-SubCell"/>
</dbReference>
<dbReference type="RefSeq" id="XP_060452608.1">
    <property type="nucleotide sequence ID" value="XM_060602122.1"/>
</dbReference>
<gene>
    <name evidence="9 10" type="primary">BNA1</name>
    <name evidence="10" type="ORF">CcaverHIS019_0100600</name>
</gene>
<evidence type="ECO:0000313" key="10">
    <source>
        <dbReference type="EMBL" id="BEI87342.1"/>
    </source>
</evidence>
<keyword evidence="5 9" id="KW-0479">Metal-binding</keyword>
<dbReference type="Pfam" id="PF06052">
    <property type="entry name" value="3-HAO"/>
    <property type="match status" value="1"/>
</dbReference>
<dbReference type="GO" id="GO:0000334">
    <property type="term" value="F:3-hydroxyanthranilate 3,4-dioxygenase activity"/>
    <property type="evidence" value="ECO:0007669"/>
    <property type="project" value="UniProtKB-UniRule"/>
</dbReference>
<dbReference type="NCBIfam" id="TIGR03037">
    <property type="entry name" value="anthran_nbaC"/>
    <property type="match status" value="1"/>
</dbReference>
<comment type="caution">
    <text evidence="9">Lacks conserved residue(s) required for the propagation of feature annotation.</text>
</comment>
<evidence type="ECO:0000256" key="7">
    <source>
        <dbReference type="ARBA" id="ARBA00023002"/>
    </source>
</evidence>
<comment type="similarity">
    <text evidence="9">Belongs to the 3-HAO family.</text>
</comment>
<comment type="catalytic activity">
    <reaction evidence="9">
        <text>3-hydroxyanthranilate + O2 = (2Z,4Z)-2-amino-3-carboxymuconate 6-semialdehyde</text>
        <dbReference type="Rhea" id="RHEA:17953"/>
        <dbReference type="ChEBI" id="CHEBI:15379"/>
        <dbReference type="ChEBI" id="CHEBI:36559"/>
        <dbReference type="ChEBI" id="CHEBI:77612"/>
        <dbReference type="EC" id="1.13.11.6"/>
    </reaction>
</comment>
<dbReference type="AlphaFoldDB" id="A0AA48I0U1"/>
<dbReference type="PANTHER" id="PTHR15497">
    <property type="entry name" value="3-HYDROXYANTHRANILATE 3,4-DIOXYGENASE"/>
    <property type="match status" value="1"/>
</dbReference>
<dbReference type="InterPro" id="IPR010329">
    <property type="entry name" value="3hydroanth_dOase"/>
</dbReference>
<evidence type="ECO:0000256" key="4">
    <source>
        <dbReference type="ARBA" id="ARBA00022642"/>
    </source>
</evidence>
<feature type="binding site" evidence="9">
    <location>
        <position position="45"/>
    </location>
    <ligand>
        <name>O2</name>
        <dbReference type="ChEBI" id="CHEBI:15379"/>
    </ligand>
</feature>
<dbReference type="GO" id="GO:0043420">
    <property type="term" value="P:anthranilate metabolic process"/>
    <property type="evidence" value="ECO:0007669"/>
    <property type="project" value="UniProtKB-UniRule"/>
</dbReference>
<comment type="function">
    <text evidence="2 9">Catalyzes the oxidative ring opening of 3-hydroxyanthranilate to 2-amino-3-carboxymuconate semialdehyde, which spontaneously cyclizes to quinolinate.</text>
</comment>
<keyword evidence="7 9" id="KW-0560">Oxidoreductase</keyword>
<keyword evidence="3 9" id="KW-0963">Cytoplasm</keyword>
<evidence type="ECO:0000256" key="1">
    <source>
        <dbReference type="ARBA" id="ARBA00001954"/>
    </source>
</evidence>
<proteinExistence type="inferred from homology"/>
<evidence type="ECO:0000256" key="9">
    <source>
        <dbReference type="HAMAP-Rule" id="MF_03019"/>
    </source>
</evidence>
<dbReference type="Gene3D" id="2.60.120.10">
    <property type="entry name" value="Jelly Rolls"/>
    <property type="match status" value="1"/>
</dbReference>
<evidence type="ECO:0000256" key="5">
    <source>
        <dbReference type="ARBA" id="ARBA00022723"/>
    </source>
</evidence>
<dbReference type="EMBL" id="AP028212">
    <property type="protein sequence ID" value="BEI87342.1"/>
    <property type="molecule type" value="Genomic_DNA"/>
</dbReference>
<organism evidence="10 11">
    <name type="scientific">Cutaneotrichosporon cavernicola</name>
    <dbReference type="NCBI Taxonomy" id="279322"/>
    <lineage>
        <taxon>Eukaryota</taxon>
        <taxon>Fungi</taxon>
        <taxon>Dikarya</taxon>
        <taxon>Basidiomycota</taxon>
        <taxon>Agaricomycotina</taxon>
        <taxon>Tremellomycetes</taxon>
        <taxon>Trichosporonales</taxon>
        <taxon>Trichosporonaceae</taxon>
        <taxon>Cutaneotrichosporon</taxon>
    </lineage>
</organism>
<comment type="cofactor">
    <cofactor evidence="1 9">
        <name>Fe(2+)</name>
        <dbReference type="ChEBI" id="CHEBI:29033"/>
    </cofactor>
</comment>
<dbReference type="GO" id="GO:0019805">
    <property type="term" value="P:quinolinate biosynthetic process"/>
    <property type="evidence" value="ECO:0007669"/>
    <property type="project" value="UniProtKB-UniRule"/>
</dbReference>
<evidence type="ECO:0000256" key="6">
    <source>
        <dbReference type="ARBA" id="ARBA00022964"/>
    </source>
</evidence>
<dbReference type="HAMAP" id="MF_00825">
    <property type="entry name" value="3_HAO"/>
    <property type="match status" value="1"/>
</dbReference>
<feature type="binding site" evidence="9">
    <location>
        <position position="49"/>
    </location>
    <ligand>
        <name>Fe cation</name>
        <dbReference type="ChEBI" id="CHEBI:24875"/>
        <note>catalytic</note>
    </ligand>
</feature>
<evidence type="ECO:0000256" key="2">
    <source>
        <dbReference type="ARBA" id="ARBA00002752"/>
    </source>
</evidence>
<dbReference type="GeneID" id="85491213"/>
<dbReference type="InterPro" id="IPR014710">
    <property type="entry name" value="RmlC-like_jellyroll"/>
</dbReference>
<accession>A0AA48I0U1</accession>
<dbReference type="KEGG" id="ccac:CcaHIS019_0100600"/>
<dbReference type="FunFam" id="2.60.120.10:FF:000131">
    <property type="entry name" value="3-hydroxyanthranilate 3,4-dioxygenase"/>
    <property type="match status" value="1"/>
</dbReference>
<dbReference type="InterPro" id="IPR011051">
    <property type="entry name" value="RmlC_Cupin_sf"/>
</dbReference>
<dbReference type="SUPFAM" id="SSF51182">
    <property type="entry name" value="RmlC-like cupins"/>
    <property type="match status" value="1"/>
</dbReference>
<feature type="binding site" evidence="9">
    <location>
        <position position="97"/>
    </location>
    <ligand>
        <name>substrate</name>
    </ligand>
</feature>
<evidence type="ECO:0000256" key="8">
    <source>
        <dbReference type="ARBA" id="ARBA00023004"/>
    </source>
</evidence>
<comment type="subcellular location">
    <subcellularLocation>
        <location evidence="9">Cytoplasm</location>
    </subcellularLocation>
</comment>
<reference evidence="10" key="1">
    <citation type="journal article" date="2023" name="BMC Genomics">
        <title>Chromosome-level genome assemblies of Cutaneotrichosporon spp. (Trichosporonales, Basidiomycota) reveal imbalanced evolution between nucleotide sequences and chromosome synteny.</title>
        <authorList>
            <person name="Kobayashi Y."/>
            <person name="Kayamori A."/>
            <person name="Aoki K."/>
            <person name="Shiwa Y."/>
            <person name="Matsutani M."/>
            <person name="Fujita N."/>
            <person name="Sugita T."/>
            <person name="Iwasaki W."/>
            <person name="Tanaka N."/>
            <person name="Takashima M."/>
        </authorList>
    </citation>
    <scope>NUCLEOTIDE SEQUENCE</scope>
    <source>
        <strain evidence="10">HIS019</strain>
    </source>
</reference>
<evidence type="ECO:0000256" key="3">
    <source>
        <dbReference type="ARBA" id="ARBA00022490"/>
    </source>
</evidence>
<keyword evidence="11" id="KW-1185">Reference proteome</keyword>
<sequence>MLTPPINFPKWLEENGHLLKPPVGNKCIFKGENFFTMIVGGPNTRSDFHINTTEEWFYQYKGAIVLVVIDDGKLREIVINEGDMFLLPARTPHSPRRPADTVGVVIEMNRPGTEIDTMRWLCPNPVHGDKLVVIRQVQFHCSDIDTQMKPHLDKWVADEELRRCPECGDVAPAQRGKLSVLGEQ</sequence>
<feature type="binding site" evidence="9">
    <location>
        <position position="107"/>
    </location>
    <ligand>
        <name>substrate</name>
    </ligand>
</feature>
<comment type="pathway">
    <text evidence="9">Cofactor biosynthesis; NAD(+) biosynthesis; quinolinate from L-kynurenine: step 3/3.</text>
</comment>
<protein>
    <recommendedName>
        <fullName evidence="9">3-hydroxyanthranilate 3,4-dioxygenase</fullName>
        <ecNumber evidence="9">1.13.11.6</ecNumber>
    </recommendedName>
    <alternativeName>
        <fullName evidence="9">3-hydroxyanthranilate oxygenase</fullName>
        <shortName evidence="9">3-HAO</shortName>
    </alternativeName>
    <alternativeName>
        <fullName evidence="9">3-hydroxyanthranilic acid dioxygenase</fullName>
        <shortName evidence="9">HAD</shortName>
    </alternativeName>
    <alternativeName>
        <fullName evidence="9">Biosynthesis of nicotinic acid protein 1</fullName>
    </alternativeName>
</protein>
<dbReference type="GO" id="GO:0008198">
    <property type="term" value="F:ferrous iron binding"/>
    <property type="evidence" value="ECO:0007669"/>
    <property type="project" value="UniProtKB-UniRule"/>
</dbReference>
<dbReference type="PANTHER" id="PTHR15497:SF3">
    <property type="entry name" value="3-HYDROXYANTHRANILATE 3,4-DIOXYGENASE 2"/>
    <property type="match status" value="1"/>
</dbReference>
<keyword evidence="4 9" id="KW-0662">Pyridine nucleotide biosynthesis</keyword>
<evidence type="ECO:0000313" key="11">
    <source>
        <dbReference type="Proteomes" id="UP001233271"/>
    </source>
</evidence>
<feature type="binding site" evidence="9">
    <location>
        <position position="55"/>
    </location>
    <ligand>
        <name>substrate</name>
    </ligand>
</feature>
<dbReference type="GO" id="GO:0034354">
    <property type="term" value="P:'de novo' NAD+ biosynthetic process from L-tryptophan"/>
    <property type="evidence" value="ECO:0007669"/>
    <property type="project" value="UniProtKB-UniRule"/>
</dbReference>
<name>A0AA48I0U1_9TREE</name>
<feature type="binding site" evidence="9">
    <location>
        <position position="93"/>
    </location>
    <ligand>
        <name>Fe cation</name>
        <dbReference type="ChEBI" id="CHEBI:24875"/>
        <note>catalytic</note>
    </ligand>
</feature>
<dbReference type="Proteomes" id="UP001233271">
    <property type="component" value="Chromosome 1"/>
</dbReference>
<feature type="binding site" evidence="9">
    <location>
        <position position="55"/>
    </location>
    <ligand>
        <name>Fe cation</name>
        <dbReference type="ChEBI" id="CHEBI:24875"/>
        <note>catalytic</note>
    </ligand>
</feature>
<dbReference type="GO" id="GO:0006569">
    <property type="term" value="P:L-tryptophan catabolic process"/>
    <property type="evidence" value="ECO:0007669"/>
    <property type="project" value="UniProtKB-UniRule"/>
</dbReference>
<keyword evidence="6 9" id="KW-0223">Dioxygenase</keyword>